<reference evidence="1 2" key="1">
    <citation type="submission" date="2020-07" db="EMBL/GenBank/DDBJ databases">
        <title>Exploring microbial biodiversity for novel pathways involved in the catabolism of aromatic compounds derived from lignin.</title>
        <authorList>
            <person name="Elkins J."/>
        </authorList>
    </citation>
    <scope>NUCLEOTIDE SEQUENCE [LARGE SCALE GENOMIC DNA]</scope>
    <source>
        <strain evidence="1 2">H2C3C</strain>
    </source>
</reference>
<dbReference type="Proteomes" id="UP000540929">
    <property type="component" value="Unassembled WGS sequence"/>
</dbReference>
<comment type="caution">
    <text evidence="1">The sequence shown here is derived from an EMBL/GenBank/DDBJ whole genome shotgun (WGS) entry which is preliminary data.</text>
</comment>
<evidence type="ECO:0000313" key="2">
    <source>
        <dbReference type="Proteomes" id="UP000540929"/>
    </source>
</evidence>
<dbReference type="RefSeq" id="WP_257030610.1">
    <property type="nucleotide sequence ID" value="NZ_JACCAS010000002.1"/>
</dbReference>
<dbReference type="EMBL" id="JACCAS010000002">
    <property type="protein sequence ID" value="NYH26145.1"/>
    <property type="molecule type" value="Genomic_DNA"/>
</dbReference>
<proteinExistence type="predicted"/>
<keyword evidence="2" id="KW-1185">Reference proteome</keyword>
<dbReference type="AlphaFoldDB" id="A0A7Y9WTR6"/>
<organism evidence="1 2">
    <name type="scientific">Paraburkholderia bryophila</name>
    <dbReference type="NCBI Taxonomy" id="420952"/>
    <lineage>
        <taxon>Bacteria</taxon>
        <taxon>Pseudomonadati</taxon>
        <taxon>Pseudomonadota</taxon>
        <taxon>Betaproteobacteria</taxon>
        <taxon>Burkholderiales</taxon>
        <taxon>Burkholderiaceae</taxon>
        <taxon>Paraburkholderia</taxon>
    </lineage>
</organism>
<accession>A0A7Y9WTR6</accession>
<evidence type="ECO:0000313" key="1">
    <source>
        <dbReference type="EMBL" id="NYH26145.1"/>
    </source>
</evidence>
<sequence>MKETETMDHAAFLVAIRQLCAAADIAAKAGPQDLRFAAFQSLAFFRRYDDTGLSRTAASTSNDELFLRTAEAALTMAGRNEFPASLALLEQAKSLLHAT</sequence>
<gene>
    <name evidence="1" type="ORF">GGD40_005716</name>
</gene>
<protein>
    <submittedName>
        <fullName evidence="1">Uncharacterized protein</fullName>
    </submittedName>
</protein>
<name>A0A7Y9WTR6_9BURK</name>